<dbReference type="InterPro" id="IPR020132">
    <property type="entry name" value="Gp24/Gp25"/>
</dbReference>
<evidence type="ECO:0000313" key="1">
    <source>
        <dbReference type="EMBL" id="MFC4334088.1"/>
    </source>
</evidence>
<dbReference type="RefSeq" id="WP_380617822.1">
    <property type="nucleotide sequence ID" value="NZ_JBHSDK010000002.1"/>
</dbReference>
<dbReference type="Proteomes" id="UP001595823">
    <property type="component" value="Unassembled WGS sequence"/>
</dbReference>
<name>A0ABV8TUG3_9ACTN</name>
<keyword evidence="2" id="KW-1185">Reference proteome</keyword>
<organism evidence="1 2">
    <name type="scientific">Salininema proteolyticum</name>
    <dbReference type="NCBI Taxonomy" id="1607685"/>
    <lineage>
        <taxon>Bacteria</taxon>
        <taxon>Bacillati</taxon>
        <taxon>Actinomycetota</taxon>
        <taxon>Actinomycetes</taxon>
        <taxon>Glycomycetales</taxon>
        <taxon>Glycomycetaceae</taxon>
        <taxon>Salininema</taxon>
    </lineage>
</organism>
<dbReference type="Pfam" id="PF17388">
    <property type="entry name" value="GP24_25"/>
    <property type="match status" value="1"/>
</dbReference>
<accession>A0ABV8TUG3</accession>
<dbReference type="EMBL" id="JBHSDK010000002">
    <property type="protein sequence ID" value="MFC4334088.1"/>
    <property type="molecule type" value="Genomic_DNA"/>
</dbReference>
<reference evidence="2" key="1">
    <citation type="journal article" date="2019" name="Int. J. Syst. Evol. Microbiol.">
        <title>The Global Catalogue of Microorganisms (GCM) 10K type strain sequencing project: providing services to taxonomists for standard genome sequencing and annotation.</title>
        <authorList>
            <consortium name="The Broad Institute Genomics Platform"/>
            <consortium name="The Broad Institute Genome Sequencing Center for Infectious Disease"/>
            <person name="Wu L."/>
            <person name="Ma J."/>
        </authorList>
    </citation>
    <scope>NUCLEOTIDE SEQUENCE [LARGE SCALE GENOMIC DNA]</scope>
    <source>
        <strain evidence="2">IBRC-M 10908</strain>
    </source>
</reference>
<gene>
    <name evidence="1" type="ORF">ACFPET_02625</name>
</gene>
<comment type="caution">
    <text evidence="1">The sequence shown here is derived from an EMBL/GenBank/DDBJ whole genome shotgun (WGS) entry which is preliminary data.</text>
</comment>
<proteinExistence type="predicted"/>
<evidence type="ECO:0000313" key="2">
    <source>
        <dbReference type="Proteomes" id="UP001595823"/>
    </source>
</evidence>
<sequence length="113" mass="12177">MAEHSLDDIRAAAEAKYGSMTIAVGSSTVELRNPLRLSKTKRSHLTDIQERMGEEDADQESLMTDAIRLIAATEAQADMLLAEVAGDLAVLAMVFERYVEGAQVPEASPSPNS</sequence>
<protein>
    <submittedName>
        <fullName evidence="1">Phage tail assembly protein</fullName>
    </submittedName>
</protein>